<feature type="compositionally biased region" description="Basic and acidic residues" evidence="1">
    <location>
        <begin position="22"/>
        <end position="31"/>
    </location>
</feature>
<proteinExistence type="predicted"/>
<accession>A0A158C0N8</accession>
<feature type="region of interest" description="Disordered" evidence="1">
    <location>
        <begin position="22"/>
        <end position="44"/>
    </location>
</feature>
<comment type="caution">
    <text evidence="2">The sequence shown here is derived from an EMBL/GenBank/DDBJ whole genome shotgun (WGS) entry which is preliminary data.</text>
</comment>
<dbReference type="Proteomes" id="UP000054911">
    <property type="component" value="Unassembled WGS sequence"/>
</dbReference>
<dbReference type="EMBL" id="FCOE02000015">
    <property type="protein sequence ID" value="SAK75924.1"/>
    <property type="molecule type" value="Genomic_DNA"/>
</dbReference>
<sequence>MDPVSTLNQALAMLRQQLISSERHAVRDNRTKAANKSSELSHADANAEDAAALLHKVNELKGPDGLDQRQLNRMVVELVLDREFGRALRNDPQFQQMVDDVSTALTGSEDVNAALIKLLN</sequence>
<name>A0A158C0N8_9BURK</name>
<dbReference type="STRING" id="1777141.AWB80_04398"/>
<keyword evidence="3" id="KW-1185">Reference proteome</keyword>
<reference evidence="2" key="1">
    <citation type="submission" date="2016-01" db="EMBL/GenBank/DDBJ databases">
        <authorList>
            <person name="Peeters C."/>
        </authorList>
    </citation>
    <scope>NUCLEOTIDE SEQUENCE [LARGE SCALE GENOMIC DNA]</scope>
    <source>
        <strain evidence="2">LMG 29323</strain>
    </source>
</reference>
<dbReference type="AlphaFoldDB" id="A0A158C0N8"/>
<gene>
    <name evidence="2" type="ORF">AWB80_04398</name>
</gene>
<evidence type="ECO:0000256" key="1">
    <source>
        <dbReference type="SAM" id="MobiDB-lite"/>
    </source>
</evidence>
<organism evidence="2 3">
    <name type="scientific">Caballeronia pedi</name>
    <dbReference type="NCBI Taxonomy" id="1777141"/>
    <lineage>
        <taxon>Bacteria</taxon>
        <taxon>Pseudomonadati</taxon>
        <taxon>Pseudomonadota</taxon>
        <taxon>Betaproteobacteria</taxon>
        <taxon>Burkholderiales</taxon>
        <taxon>Burkholderiaceae</taxon>
        <taxon>Caballeronia</taxon>
    </lineage>
</organism>
<evidence type="ECO:0000313" key="2">
    <source>
        <dbReference type="EMBL" id="SAK75924.1"/>
    </source>
</evidence>
<evidence type="ECO:0000313" key="3">
    <source>
        <dbReference type="Proteomes" id="UP000054911"/>
    </source>
</evidence>
<protein>
    <submittedName>
        <fullName evidence="2">Uncharacterized protein</fullName>
    </submittedName>
</protein>